<organism evidence="1 2">
    <name type="scientific">Carnegiea gigantea</name>
    <dbReference type="NCBI Taxonomy" id="171969"/>
    <lineage>
        <taxon>Eukaryota</taxon>
        <taxon>Viridiplantae</taxon>
        <taxon>Streptophyta</taxon>
        <taxon>Embryophyta</taxon>
        <taxon>Tracheophyta</taxon>
        <taxon>Spermatophyta</taxon>
        <taxon>Magnoliopsida</taxon>
        <taxon>eudicotyledons</taxon>
        <taxon>Gunneridae</taxon>
        <taxon>Pentapetalae</taxon>
        <taxon>Caryophyllales</taxon>
        <taxon>Cactineae</taxon>
        <taxon>Cactaceae</taxon>
        <taxon>Cactoideae</taxon>
        <taxon>Echinocereeae</taxon>
        <taxon>Carnegiea</taxon>
    </lineage>
</organism>
<proteinExistence type="predicted"/>
<protein>
    <submittedName>
        <fullName evidence="1">Uncharacterized protein</fullName>
    </submittedName>
</protein>
<dbReference type="AlphaFoldDB" id="A0A9Q1KC97"/>
<name>A0A9Q1KC97_9CARY</name>
<gene>
    <name evidence="1" type="ORF">Cgig2_028716</name>
</gene>
<keyword evidence="2" id="KW-1185">Reference proteome</keyword>
<dbReference type="EMBL" id="JAKOGI010000187">
    <property type="protein sequence ID" value="KAJ8440587.1"/>
    <property type="molecule type" value="Genomic_DNA"/>
</dbReference>
<dbReference type="Proteomes" id="UP001153076">
    <property type="component" value="Unassembled WGS sequence"/>
</dbReference>
<evidence type="ECO:0000313" key="2">
    <source>
        <dbReference type="Proteomes" id="UP001153076"/>
    </source>
</evidence>
<sequence length="179" mass="20041">MKGSMERHQNPSLKSWARNMVNGMKDLHFVASERCLECPVTDWPVGVRDFVCAPNCEVSIHPEISVSNRAPDYAIIWFELLEYAEVSSLLILSYLLFLMRGVVFSSLSIVLNALTYSATPCSSCSQSVSPAFLHVATCLRILIMLNSKLVSLKRHGKEKLYLDSPKRSSQNHESHSPSP</sequence>
<comment type="caution">
    <text evidence="1">The sequence shown here is derived from an EMBL/GenBank/DDBJ whole genome shotgun (WGS) entry which is preliminary data.</text>
</comment>
<accession>A0A9Q1KC97</accession>
<reference evidence="1" key="1">
    <citation type="submission" date="2022-04" db="EMBL/GenBank/DDBJ databases">
        <title>Carnegiea gigantea Genome sequencing and assembly v2.</title>
        <authorList>
            <person name="Copetti D."/>
            <person name="Sanderson M.J."/>
            <person name="Burquez A."/>
            <person name="Wojciechowski M.F."/>
        </authorList>
    </citation>
    <scope>NUCLEOTIDE SEQUENCE</scope>
    <source>
        <strain evidence="1">SGP5-SGP5p</strain>
        <tissue evidence="1">Aerial part</tissue>
    </source>
</reference>
<evidence type="ECO:0000313" key="1">
    <source>
        <dbReference type="EMBL" id="KAJ8440587.1"/>
    </source>
</evidence>